<keyword evidence="2" id="KW-0813">Transport</keyword>
<gene>
    <name evidence="6" type="ORF">SAMN04488134_107131</name>
</gene>
<evidence type="ECO:0000313" key="7">
    <source>
        <dbReference type="Proteomes" id="UP000199300"/>
    </source>
</evidence>
<keyword evidence="3" id="KW-0547">Nucleotide-binding</keyword>
<keyword evidence="7" id="KW-1185">Reference proteome</keyword>
<dbReference type="CDD" id="cd03264">
    <property type="entry name" value="ABC_drug_resistance_like"/>
    <property type="match status" value="1"/>
</dbReference>
<dbReference type="GO" id="GO:0016887">
    <property type="term" value="F:ATP hydrolysis activity"/>
    <property type="evidence" value="ECO:0007669"/>
    <property type="project" value="InterPro"/>
</dbReference>
<protein>
    <submittedName>
        <fullName evidence="6">ABC-type multidrug transport system, ATPase component</fullName>
    </submittedName>
</protein>
<dbReference type="PROSITE" id="PS00211">
    <property type="entry name" value="ABC_TRANSPORTER_1"/>
    <property type="match status" value="1"/>
</dbReference>
<sequence length="297" mass="33799">MLTINDVSKKYGSHTVLNEIDLEFTHGVYGLLAPNGAGKTTLIKMLTTLLYPSSGAILYKGQDIYSMGEHYRDVIGYLPQQFGFYKNNSPYQYLHYLAALKGLKKKEMDQKIPELLKLVALEDVMKKKMRTFSGGMIQRVGIAQAMLNDPQLLILDEPTAGLDPKERVRFRNLLSELARNRTVILSTHIVSDVESIANEIIMIKNGEIRYKDSIANICSELEGKVFETEVAFPDVDQFRQHYLSLSERQDNGAMVIRFIAEKNADLNWLQVRPTLEDAFLYQYQDVGSGHYYADRSV</sequence>
<dbReference type="OrthoDB" id="9804819at2"/>
<dbReference type="Pfam" id="PF00005">
    <property type="entry name" value="ABC_tran"/>
    <property type="match status" value="1"/>
</dbReference>
<dbReference type="PROSITE" id="PS50893">
    <property type="entry name" value="ABC_TRANSPORTER_2"/>
    <property type="match status" value="1"/>
</dbReference>
<dbReference type="InterPro" id="IPR027417">
    <property type="entry name" value="P-loop_NTPase"/>
</dbReference>
<evidence type="ECO:0000259" key="5">
    <source>
        <dbReference type="PROSITE" id="PS50893"/>
    </source>
</evidence>
<evidence type="ECO:0000313" key="6">
    <source>
        <dbReference type="EMBL" id="SEO43427.1"/>
    </source>
</evidence>
<dbReference type="STRING" id="872970.SAMN04488134_107131"/>
<dbReference type="Gene3D" id="3.40.50.300">
    <property type="entry name" value="P-loop containing nucleotide triphosphate hydrolases"/>
    <property type="match status" value="1"/>
</dbReference>
<dbReference type="InterPro" id="IPR017871">
    <property type="entry name" value="ABC_transporter-like_CS"/>
</dbReference>
<feature type="domain" description="ABC transporter" evidence="5">
    <location>
        <begin position="2"/>
        <end position="230"/>
    </location>
</feature>
<dbReference type="PANTHER" id="PTHR43335">
    <property type="entry name" value="ABC TRANSPORTER, ATP-BINDING PROTEIN"/>
    <property type="match status" value="1"/>
</dbReference>
<dbReference type="GO" id="GO:0005524">
    <property type="term" value="F:ATP binding"/>
    <property type="evidence" value="ECO:0007669"/>
    <property type="project" value="UniProtKB-KW"/>
</dbReference>
<dbReference type="Proteomes" id="UP000199300">
    <property type="component" value="Unassembled WGS sequence"/>
</dbReference>
<evidence type="ECO:0000256" key="4">
    <source>
        <dbReference type="ARBA" id="ARBA00022840"/>
    </source>
</evidence>
<dbReference type="AlphaFoldDB" id="A0A1H8PNY9"/>
<comment type="similarity">
    <text evidence="1">Belongs to the ABC transporter superfamily.</text>
</comment>
<evidence type="ECO:0000256" key="1">
    <source>
        <dbReference type="ARBA" id="ARBA00005417"/>
    </source>
</evidence>
<evidence type="ECO:0000256" key="3">
    <source>
        <dbReference type="ARBA" id="ARBA00022741"/>
    </source>
</evidence>
<dbReference type="RefSeq" id="WP_091498010.1">
    <property type="nucleotide sequence ID" value="NZ_FODJ01000007.1"/>
</dbReference>
<dbReference type="PANTHER" id="PTHR43335:SF2">
    <property type="entry name" value="ABC TRANSPORTER, ATP-BINDING PROTEIN"/>
    <property type="match status" value="1"/>
</dbReference>
<proteinExistence type="inferred from homology"/>
<keyword evidence="4" id="KW-0067">ATP-binding</keyword>
<organism evidence="6 7">
    <name type="scientific">Amphibacillus marinus</name>
    <dbReference type="NCBI Taxonomy" id="872970"/>
    <lineage>
        <taxon>Bacteria</taxon>
        <taxon>Bacillati</taxon>
        <taxon>Bacillota</taxon>
        <taxon>Bacilli</taxon>
        <taxon>Bacillales</taxon>
        <taxon>Bacillaceae</taxon>
        <taxon>Amphibacillus</taxon>
    </lineage>
</organism>
<dbReference type="SUPFAM" id="SSF52540">
    <property type="entry name" value="P-loop containing nucleoside triphosphate hydrolases"/>
    <property type="match status" value="1"/>
</dbReference>
<dbReference type="InterPro" id="IPR003593">
    <property type="entry name" value="AAA+_ATPase"/>
</dbReference>
<dbReference type="SMART" id="SM00382">
    <property type="entry name" value="AAA"/>
    <property type="match status" value="1"/>
</dbReference>
<accession>A0A1H8PNY9</accession>
<dbReference type="InterPro" id="IPR003439">
    <property type="entry name" value="ABC_transporter-like_ATP-bd"/>
</dbReference>
<dbReference type="EMBL" id="FODJ01000007">
    <property type="protein sequence ID" value="SEO43427.1"/>
    <property type="molecule type" value="Genomic_DNA"/>
</dbReference>
<evidence type="ECO:0000256" key="2">
    <source>
        <dbReference type="ARBA" id="ARBA00022448"/>
    </source>
</evidence>
<reference evidence="6 7" key="1">
    <citation type="submission" date="2016-10" db="EMBL/GenBank/DDBJ databases">
        <authorList>
            <person name="de Groot N.N."/>
        </authorList>
    </citation>
    <scope>NUCLEOTIDE SEQUENCE [LARGE SCALE GENOMIC DNA]</scope>
    <source>
        <strain evidence="6 7">CGMCC 1.10434</strain>
    </source>
</reference>
<name>A0A1H8PNY9_9BACI</name>